<comment type="cofactor">
    <cofactor evidence="1">
        <name>pyridoxal 5'-phosphate</name>
        <dbReference type="ChEBI" id="CHEBI:597326"/>
    </cofactor>
</comment>
<keyword evidence="7" id="KW-0808">Transferase</keyword>
<organism evidence="7">
    <name type="scientific">hydrothermal vent metagenome</name>
    <dbReference type="NCBI Taxonomy" id="652676"/>
    <lineage>
        <taxon>unclassified sequences</taxon>
        <taxon>metagenomes</taxon>
        <taxon>ecological metagenomes</taxon>
    </lineage>
</organism>
<dbReference type="Pfam" id="PF00155">
    <property type="entry name" value="Aminotran_1_2"/>
    <property type="match status" value="1"/>
</dbReference>
<sequence>MGAKELSQKIIDRSQTHSLKWEGRVSKFGTDDLLPLWVADMDIASPPCVVDVLVERAKHPIYGYTIYPDSYYEAIEGWMSRRFGWSIDREWIVPCYGVVPSINFSIEAYSDVGDGVIVQTPVYPPFFNSVKAHRRKLLENRLLYENGKYSIDFHDFEAKAKEAKLFILCSPHNPVGRVWDRDELEKIVDICRRYNLKIVSDEIHSDIVYKKRHHILASIASDITILLNAPSKSFNVAGLNSSFAIIPDRKLRSRYSRSQRRSGLGDGNPFGIEAMIRAYTLGDVWLEDTKSYFQKNIEFINSFLIEHKIDIVPIETEATFLVWLDCSRLGLSDDKLEEFFIKEAKLGLNSGISFGAGGSGFMRLNIATHIETLREAMGRLDEAYRRVFNDI</sequence>
<dbReference type="InterPro" id="IPR051798">
    <property type="entry name" value="Class-II_PLP-Dep_Aminotrans"/>
</dbReference>
<dbReference type="NCBIfam" id="TIGR04350">
    <property type="entry name" value="C_S_lyase_PatB"/>
    <property type="match status" value="1"/>
</dbReference>
<dbReference type="InterPro" id="IPR015421">
    <property type="entry name" value="PyrdxlP-dep_Trfase_major"/>
</dbReference>
<evidence type="ECO:0000256" key="5">
    <source>
        <dbReference type="ARBA" id="ARBA00037974"/>
    </source>
</evidence>
<gene>
    <name evidence="7" type="ORF">MNB_SV-6-149</name>
</gene>
<evidence type="ECO:0000313" key="7">
    <source>
        <dbReference type="EMBL" id="SFV57950.1"/>
    </source>
</evidence>
<dbReference type="GO" id="GO:0030170">
    <property type="term" value="F:pyridoxal phosphate binding"/>
    <property type="evidence" value="ECO:0007669"/>
    <property type="project" value="InterPro"/>
</dbReference>
<keyword evidence="4" id="KW-0456">Lyase</keyword>
<evidence type="ECO:0000256" key="4">
    <source>
        <dbReference type="ARBA" id="ARBA00023239"/>
    </source>
</evidence>
<dbReference type="GO" id="GO:0008483">
    <property type="term" value="F:transaminase activity"/>
    <property type="evidence" value="ECO:0007669"/>
    <property type="project" value="UniProtKB-KW"/>
</dbReference>
<keyword evidence="3" id="KW-0663">Pyridoxal phosphate</keyword>
<dbReference type="Gene3D" id="3.40.640.10">
    <property type="entry name" value="Type I PLP-dependent aspartate aminotransferase-like (Major domain)"/>
    <property type="match status" value="1"/>
</dbReference>
<dbReference type="Gene3D" id="3.90.1150.10">
    <property type="entry name" value="Aspartate Aminotransferase, domain 1"/>
    <property type="match status" value="1"/>
</dbReference>
<dbReference type="PANTHER" id="PTHR43525:SF1">
    <property type="entry name" value="PROTEIN MALY"/>
    <property type="match status" value="1"/>
</dbReference>
<accession>A0A1W1BWG9</accession>
<protein>
    <recommendedName>
        <fullName evidence="2">cysteine-S-conjugate beta-lyase</fullName>
        <ecNumber evidence="2">4.4.1.13</ecNumber>
    </recommendedName>
</protein>
<evidence type="ECO:0000259" key="6">
    <source>
        <dbReference type="Pfam" id="PF00155"/>
    </source>
</evidence>
<evidence type="ECO:0000256" key="1">
    <source>
        <dbReference type="ARBA" id="ARBA00001933"/>
    </source>
</evidence>
<evidence type="ECO:0000256" key="3">
    <source>
        <dbReference type="ARBA" id="ARBA00022898"/>
    </source>
</evidence>
<dbReference type="EC" id="4.4.1.13" evidence="2"/>
<keyword evidence="7" id="KW-0032">Aminotransferase</keyword>
<dbReference type="PANTHER" id="PTHR43525">
    <property type="entry name" value="PROTEIN MALY"/>
    <property type="match status" value="1"/>
</dbReference>
<feature type="domain" description="Aminotransferase class I/classII large" evidence="6">
    <location>
        <begin position="61"/>
        <end position="380"/>
    </location>
</feature>
<dbReference type="SUPFAM" id="SSF53383">
    <property type="entry name" value="PLP-dependent transferases"/>
    <property type="match status" value="1"/>
</dbReference>
<dbReference type="GO" id="GO:0047804">
    <property type="term" value="F:cysteine-S-conjugate beta-lyase activity"/>
    <property type="evidence" value="ECO:0007669"/>
    <property type="project" value="UniProtKB-EC"/>
</dbReference>
<dbReference type="InterPro" id="IPR004839">
    <property type="entry name" value="Aminotransferase_I/II_large"/>
</dbReference>
<name>A0A1W1BWG9_9ZZZZ</name>
<evidence type="ECO:0000256" key="2">
    <source>
        <dbReference type="ARBA" id="ARBA00012224"/>
    </source>
</evidence>
<dbReference type="AlphaFoldDB" id="A0A1W1BWG9"/>
<dbReference type="InterPro" id="IPR015424">
    <property type="entry name" value="PyrdxlP-dep_Trfase"/>
</dbReference>
<reference evidence="7" key="1">
    <citation type="submission" date="2016-10" db="EMBL/GenBank/DDBJ databases">
        <authorList>
            <person name="de Groot N.N."/>
        </authorList>
    </citation>
    <scope>NUCLEOTIDE SEQUENCE</scope>
</reference>
<dbReference type="CDD" id="cd00609">
    <property type="entry name" value="AAT_like"/>
    <property type="match status" value="1"/>
</dbReference>
<comment type="similarity">
    <text evidence="5">Belongs to the class-II pyridoxal-phosphate-dependent aminotransferase family. MalY/PatB cystathionine beta-lyase subfamily.</text>
</comment>
<dbReference type="InterPro" id="IPR015422">
    <property type="entry name" value="PyrdxlP-dep_Trfase_small"/>
</dbReference>
<dbReference type="InterPro" id="IPR027619">
    <property type="entry name" value="C-S_lyase_PatB-like"/>
</dbReference>
<proteinExistence type="inferred from homology"/>
<dbReference type="EMBL" id="FPHC01000045">
    <property type="protein sequence ID" value="SFV57950.1"/>
    <property type="molecule type" value="Genomic_DNA"/>
</dbReference>